<dbReference type="PANTHER" id="PTHR31639">
    <property type="entry name" value="F-BOX PROTEIN-LIKE"/>
    <property type="match status" value="1"/>
</dbReference>
<proteinExistence type="predicted"/>
<dbReference type="Pfam" id="PF24758">
    <property type="entry name" value="LRR_At5g56370"/>
    <property type="match status" value="1"/>
</dbReference>
<dbReference type="InterPro" id="IPR001810">
    <property type="entry name" value="F-box_dom"/>
</dbReference>
<keyword evidence="3" id="KW-1185">Reference proteome</keyword>
<dbReference type="AlphaFoldDB" id="A0AAF0WY41"/>
<dbReference type="InterPro" id="IPR032675">
    <property type="entry name" value="LRR_dom_sf"/>
</dbReference>
<gene>
    <name evidence="2" type="ORF">DCAR_0415370</name>
</gene>
<dbReference type="SUPFAM" id="SSF81383">
    <property type="entry name" value="F-box domain"/>
    <property type="match status" value="1"/>
</dbReference>
<dbReference type="InterPro" id="IPR053781">
    <property type="entry name" value="F-box_AtFBL13-like"/>
</dbReference>
<dbReference type="Proteomes" id="UP000077755">
    <property type="component" value="Chromosome 4"/>
</dbReference>
<dbReference type="CDD" id="cd22160">
    <property type="entry name" value="F-box_AtFBL13-like"/>
    <property type="match status" value="1"/>
</dbReference>
<dbReference type="InterPro" id="IPR036047">
    <property type="entry name" value="F-box-like_dom_sf"/>
</dbReference>
<sequence length="458" mass="52215">MVPSTESSTKKIHRMKEDRISKLPQNLQETILGFLPIQDAVKSSILSTKWRHCWTMIPNLIFDFEFVDRIMSKLDGIRNPELRAHKLVSVINKVLLLHNGPILKFSLTFPAVDNTEYGFSKEIIHEYIDQWIPLFARKGIKQLTLDESSKLEDFRRHNLSSLDLTHLTLLRVWFPYTPTLGKFTCLTNLELVDATSNFGKSIFHCPVLEKLTLIICEGLFPNNFCAPNLKRLVQIYREITSEYSLVGLKNLSEYSFMLAGHPVTQAKTSNVAKVLGGVHKIKRVSLAKYSLKGLAAGGFPNRLSKPLPYLKFINISDIDFGALSEVSCLVCLIRSAPNLRTLHIVVKEELEEYQIEDSEECIMLHLEIVSFSDFKGVIAELELVKFLLACSPSLKSLFIHRDCSIKDCASALKITEEMLQYTRASPRAQIRHLESPVNIIYGTNCFDRKLWSDNYSLF</sequence>
<dbReference type="PROSITE" id="PS50181">
    <property type="entry name" value="FBOX"/>
    <property type="match status" value="1"/>
</dbReference>
<dbReference type="Pfam" id="PF08387">
    <property type="entry name" value="FBD"/>
    <property type="match status" value="1"/>
</dbReference>
<accession>A0AAF0WY41</accession>
<name>A0AAF0WY41_DAUCS</name>
<dbReference type="Gene3D" id="3.80.10.10">
    <property type="entry name" value="Ribonuclease Inhibitor"/>
    <property type="match status" value="1"/>
</dbReference>
<feature type="domain" description="F-box" evidence="1">
    <location>
        <begin position="17"/>
        <end position="74"/>
    </location>
</feature>
<dbReference type="PANTHER" id="PTHR31639:SF285">
    <property type="entry name" value="OS01G0730200 PROTEIN"/>
    <property type="match status" value="1"/>
</dbReference>
<evidence type="ECO:0000313" key="2">
    <source>
        <dbReference type="EMBL" id="WOG96040.1"/>
    </source>
</evidence>
<dbReference type="SMART" id="SM00579">
    <property type="entry name" value="FBD"/>
    <property type="match status" value="1"/>
</dbReference>
<dbReference type="Pfam" id="PF00646">
    <property type="entry name" value="F-box"/>
    <property type="match status" value="1"/>
</dbReference>
<dbReference type="EMBL" id="CP093346">
    <property type="protein sequence ID" value="WOG96040.1"/>
    <property type="molecule type" value="Genomic_DNA"/>
</dbReference>
<organism evidence="2 3">
    <name type="scientific">Daucus carota subsp. sativus</name>
    <name type="common">Carrot</name>
    <dbReference type="NCBI Taxonomy" id="79200"/>
    <lineage>
        <taxon>Eukaryota</taxon>
        <taxon>Viridiplantae</taxon>
        <taxon>Streptophyta</taxon>
        <taxon>Embryophyta</taxon>
        <taxon>Tracheophyta</taxon>
        <taxon>Spermatophyta</taxon>
        <taxon>Magnoliopsida</taxon>
        <taxon>eudicotyledons</taxon>
        <taxon>Gunneridae</taxon>
        <taxon>Pentapetalae</taxon>
        <taxon>asterids</taxon>
        <taxon>campanulids</taxon>
        <taxon>Apiales</taxon>
        <taxon>Apiaceae</taxon>
        <taxon>Apioideae</taxon>
        <taxon>Scandiceae</taxon>
        <taxon>Daucinae</taxon>
        <taxon>Daucus</taxon>
        <taxon>Daucus sect. Daucus</taxon>
    </lineage>
</organism>
<evidence type="ECO:0000313" key="3">
    <source>
        <dbReference type="Proteomes" id="UP000077755"/>
    </source>
</evidence>
<dbReference type="SUPFAM" id="SSF52047">
    <property type="entry name" value="RNI-like"/>
    <property type="match status" value="1"/>
</dbReference>
<reference evidence="2" key="2">
    <citation type="submission" date="2022-03" db="EMBL/GenBank/DDBJ databases">
        <title>Draft title - Genomic analysis of global carrot germplasm unveils the trajectory of domestication and the origin of high carotenoid orange carrot.</title>
        <authorList>
            <person name="Iorizzo M."/>
            <person name="Ellison S."/>
            <person name="Senalik D."/>
            <person name="Macko-Podgorni A."/>
            <person name="Grzebelus D."/>
            <person name="Bostan H."/>
            <person name="Rolling W."/>
            <person name="Curaba J."/>
            <person name="Simon P."/>
        </authorList>
    </citation>
    <scope>NUCLEOTIDE SEQUENCE</scope>
    <source>
        <tissue evidence="2">Leaf</tissue>
    </source>
</reference>
<dbReference type="InterPro" id="IPR006566">
    <property type="entry name" value="FBD"/>
</dbReference>
<protein>
    <recommendedName>
        <fullName evidence="1">F-box domain-containing protein</fullName>
    </recommendedName>
</protein>
<reference evidence="2" key="1">
    <citation type="journal article" date="2016" name="Nat. Genet.">
        <title>A high-quality carrot genome assembly provides new insights into carotenoid accumulation and asterid genome evolution.</title>
        <authorList>
            <person name="Iorizzo M."/>
            <person name="Ellison S."/>
            <person name="Senalik D."/>
            <person name="Zeng P."/>
            <person name="Satapoomin P."/>
            <person name="Huang J."/>
            <person name="Bowman M."/>
            <person name="Iovene M."/>
            <person name="Sanseverino W."/>
            <person name="Cavagnaro P."/>
            <person name="Yildiz M."/>
            <person name="Macko-Podgorni A."/>
            <person name="Moranska E."/>
            <person name="Grzebelus E."/>
            <person name="Grzebelus D."/>
            <person name="Ashrafi H."/>
            <person name="Zheng Z."/>
            <person name="Cheng S."/>
            <person name="Spooner D."/>
            <person name="Van Deynze A."/>
            <person name="Simon P."/>
        </authorList>
    </citation>
    <scope>NUCLEOTIDE SEQUENCE</scope>
    <source>
        <tissue evidence="2">Leaf</tissue>
    </source>
</reference>
<dbReference type="InterPro" id="IPR055411">
    <property type="entry name" value="LRR_FXL15/At3g58940/PEG3-like"/>
</dbReference>
<evidence type="ECO:0000259" key="1">
    <source>
        <dbReference type="PROSITE" id="PS50181"/>
    </source>
</evidence>